<evidence type="ECO:0008006" key="3">
    <source>
        <dbReference type="Google" id="ProtNLM"/>
    </source>
</evidence>
<protein>
    <recommendedName>
        <fullName evidence="3">Outer membrane lipoprotein-sorting protein</fullName>
    </recommendedName>
</protein>
<keyword evidence="2" id="KW-1185">Reference proteome</keyword>
<dbReference type="EMBL" id="BAABIQ010000038">
    <property type="protein sequence ID" value="GAA4797632.1"/>
    <property type="molecule type" value="Genomic_DNA"/>
</dbReference>
<dbReference type="RefSeq" id="WP_345232401.1">
    <property type="nucleotide sequence ID" value="NZ_BAABIQ010000038.1"/>
</dbReference>
<comment type="caution">
    <text evidence="1">The sequence shown here is derived from an EMBL/GenBank/DDBJ whole genome shotgun (WGS) entry which is preliminary data.</text>
</comment>
<sequence length="253" mass="29137">MSISYKQQIRWRLFFALCFSFTFTIPVFAQTKDQLLNLIWQGIGDRQSWEEARYFMFSCQTTWHQTVPGEHAYIWDRKTGNCRFEGATTHQDKLVVLFNTRNKKGKVFINNNLIAPKDSAQRFLQPVLDAFANDSFWLFFPQLLKDSASLKINGAELIGSARYYVVELPTPQQTTRIRHSKLFIDTNTGRIFQWQALSDNNEILFNLLTSGFKDVGGGLTLISAFRDTKSGIQINYPIISALINVEADKFLKP</sequence>
<name>A0ABP9BM57_9SPHI</name>
<evidence type="ECO:0000313" key="1">
    <source>
        <dbReference type="EMBL" id="GAA4797632.1"/>
    </source>
</evidence>
<proteinExistence type="predicted"/>
<organism evidence="1 2">
    <name type="scientific">Olivibacter ginsenosidimutans</name>
    <dbReference type="NCBI Taxonomy" id="1176537"/>
    <lineage>
        <taxon>Bacteria</taxon>
        <taxon>Pseudomonadati</taxon>
        <taxon>Bacteroidota</taxon>
        <taxon>Sphingobacteriia</taxon>
        <taxon>Sphingobacteriales</taxon>
        <taxon>Sphingobacteriaceae</taxon>
        <taxon>Olivibacter</taxon>
    </lineage>
</organism>
<dbReference type="Proteomes" id="UP001501411">
    <property type="component" value="Unassembled WGS sequence"/>
</dbReference>
<gene>
    <name evidence="1" type="ORF">GCM10023231_27790</name>
</gene>
<evidence type="ECO:0000313" key="2">
    <source>
        <dbReference type="Proteomes" id="UP001501411"/>
    </source>
</evidence>
<reference evidence="2" key="1">
    <citation type="journal article" date="2019" name="Int. J. Syst. Evol. Microbiol.">
        <title>The Global Catalogue of Microorganisms (GCM) 10K type strain sequencing project: providing services to taxonomists for standard genome sequencing and annotation.</title>
        <authorList>
            <consortium name="The Broad Institute Genomics Platform"/>
            <consortium name="The Broad Institute Genome Sequencing Center for Infectious Disease"/>
            <person name="Wu L."/>
            <person name="Ma J."/>
        </authorList>
    </citation>
    <scope>NUCLEOTIDE SEQUENCE [LARGE SCALE GENOMIC DNA]</scope>
    <source>
        <strain evidence="2">JCM 18200</strain>
    </source>
</reference>
<accession>A0ABP9BM57</accession>